<evidence type="ECO:0000313" key="2">
    <source>
        <dbReference type="EMBL" id="KAG5458298.1"/>
    </source>
</evidence>
<proteinExistence type="predicted"/>
<sequence length="201" mass="21333">LSVELPPSGNFILAFLSKISELLPPPLSPPLHPNPPSPPPPRPPPPPPPPPPPVRFCCDAPGATKNRSYCCVCRTHFLFFLPSPISSGSAVGTVLENSGLPPLPPSTHPVTKTRASGDGGGQKILILPAEKKKMENRPAVAAALDEVPYNVQKALVELRNIDEIYQGETQKTCPKKKTGSRGKGPGKGREGGGEKGKRRAR</sequence>
<feature type="region of interest" description="Disordered" evidence="1">
    <location>
        <begin position="25"/>
        <end position="50"/>
    </location>
</feature>
<evidence type="ECO:0000313" key="3">
    <source>
        <dbReference type="Proteomes" id="UP000673691"/>
    </source>
</evidence>
<organism evidence="2 3">
    <name type="scientific">Olpidium bornovanus</name>
    <dbReference type="NCBI Taxonomy" id="278681"/>
    <lineage>
        <taxon>Eukaryota</taxon>
        <taxon>Fungi</taxon>
        <taxon>Fungi incertae sedis</taxon>
        <taxon>Olpidiomycota</taxon>
        <taxon>Olpidiomycotina</taxon>
        <taxon>Olpidiomycetes</taxon>
        <taxon>Olpidiales</taxon>
        <taxon>Olpidiaceae</taxon>
        <taxon>Olpidium</taxon>
    </lineage>
</organism>
<dbReference type="EMBL" id="JAEFCI010008692">
    <property type="protein sequence ID" value="KAG5458298.1"/>
    <property type="molecule type" value="Genomic_DNA"/>
</dbReference>
<feature type="region of interest" description="Disordered" evidence="1">
    <location>
        <begin position="100"/>
        <end position="121"/>
    </location>
</feature>
<accession>A0A8H7ZSM1</accession>
<feature type="region of interest" description="Disordered" evidence="1">
    <location>
        <begin position="166"/>
        <end position="201"/>
    </location>
</feature>
<gene>
    <name evidence="2" type="ORF">BJ554DRAFT_1500</name>
</gene>
<comment type="caution">
    <text evidence="2">The sequence shown here is derived from an EMBL/GenBank/DDBJ whole genome shotgun (WGS) entry which is preliminary data.</text>
</comment>
<keyword evidence="3" id="KW-1185">Reference proteome</keyword>
<feature type="compositionally biased region" description="Basic residues" evidence="1">
    <location>
        <begin position="173"/>
        <end position="186"/>
    </location>
</feature>
<dbReference type="Proteomes" id="UP000673691">
    <property type="component" value="Unassembled WGS sequence"/>
</dbReference>
<dbReference type="AlphaFoldDB" id="A0A8H7ZSM1"/>
<feature type="non-terminal residue" evidence="2">
    <location>
        <position position="1"/>
    </location>
</feature>
<reference evidence="2 3" key="1">
    <citation type="journal article" name="Sci. Rep.">
        <title>Genome-scale phylogenetic analyses confirm Olpidium as the closest living zoosporic fungus to the non-flagellated, terrestrial fungi.</title>
        <authorList>
            <person name="Chang Y."/>
            <person name="Rochon D."/>
            <person name="Sekimoto S."/>
            <person name="Wang Y."/>
            <person name="Chovatia M."/>
            <person name="Sandor L."/>
            <person name="Salamov A."/>
            <person name="Grigoriev I.V."/>
            <person name="Stajich J.E."/>
            <person name="Spatafora J.W."/>
        </authorList>
    </citation>
    <scope>NUCLEOTIDE SEQUENCE [LARGE SCALE GENOMIC DNA]</scope>
    <source>
        <strain evidence="2">S191</strain>
    </source>
</reference>
<protein>
    <submittedName>
        <fullName evidence="2">Uncharacterized protein</fullName>
    </submittedName>
</protein>
<evidence type="ECO:0000256" key="1">
    <source>
        <dbReference type="SAM" id="MobiDB-lite"/>
    </source>
</evidence>
<name>A0A8H7ZSM1_9FUNG</name>